<gene>
    <name evidence="2" type="ORF">PAL_GLEAN10008967</name>
</gene>
<keyword evidence="3" id="KW-1185">Reference proteome</keyword>
<accession>L5KML6</accession>
<organism evidence="2 3">
    <name type="scientific">Pteropus alecto</name>
    <name type="common">Black flying fox</name>
    <dbReference type="NCBI Taxonomy" id="9402"/>
    <lineage>
        <taxon>Eukaryota</taxon>
        <taxon>Metazoa</taxon>
        <taxon>Chordata</taxon>
        <taxon>Craniata</taxon>
        <taxon>Vertebrata</taxon>
        <taxon>Euteleostomi</taxon>
        <taxon>Mammalia</taxon>
        <taxon>Eutheria</taxon>
        <taxon>Laurasiatheria</taxon>
        <taxon>Chiroptera</taxon>
        <taxon>Yinpterochiroptera</taxon>
        <taxon>Pteropodoidea</taxon>
        <taxon>Pteropodidae</taxon>
        <taxon>Pteropodinae</taxon>
        <taxon>Pteropus</taxon>
    </lineage>
</organism>
<keyword evidence="1" id="KW-0812">Transmembrane</keyword>
<evidence type="ECO:0000313" key="2">
    <source>
        <dbReference type="EMBL" id="ELK11818.1"/>
    </source>
</evidence>
<evidence type="ECO:0000313" key="3">
    <source>
        <dbReference type="Proteomes" id="UP000010552"/>
    </source>
</evidence>
<sequence>MAMGGRSAVRTVSMFFRTLRTCVPGTGEMSERCFETRSRAIRHLSLSPFLVFSCGTTIFTWLSLSLRKNPCNWRTFQALREPKSLTSKSASSPDITGRSL</sequence>
<feature type="transmembrane region" description="Helical" evidence="1">
    <location>
        <begin position="44"/>
        <end position="64"/>
    </location>
</feature>
<dbReference type="InParanoid" id="L5KML6"/>
<dbReference type="AlphaFoldDB" id="L5KML6"/>
<reference evidence="3" key="1">
    <citation type="journal article" date="2013" name="Science">
        <title>Comparative analysis of bat genomes provides insight into the evolution of flight and immunity.</title>
        <authorList>
            <person name="Zhang G."/>
            <person name="Cowled C."/>
            <person name="Shi Z."/>
            <person name="Huang Z."/>
            <person name="Bishop-Lilly K.A."/>
            <person name="Fang X."/>
            <person name="Wynne J.W."/>
            <person name="Xiong Z."/>
            <person name="Baker M.L."/>
            <person name="Zhao W."/>
            <person name="Tachedjian M."/>
            <person name="Zhu Y."/>
            <person name="Zhou P."/>
            <person name="Jiang X."/>
            <person name="Ng J."/>
            <person name="Yang L."/>
            <person name="Wu L."/>
            <person name="Xiao J."/>
            <person name="Feng Y."/>
            <person name="Chen Y."/>
            <person name="Sun X."/>
            <person name="Zhang Y."/>
            <person name="Marsh G.A."/>
            <person name="Crameri G."/>
            <person name="Broder C.C."/>
            <person name="Frey K.G."/>
            <person name="Wang L.F."/>
            <person name="Wang J."/>
        </authorList>
    </citation>
    <scope>NUCLEOTIDE SEQUENCE [LARGE SCALE GENOMIC DNA]</scope>
</reference>
<protein>
    <submittedName>
        <fullName evidence="2">Uncharacterized protein</fullName>
    </submittedName>
</protein>
<evidence type="ECO:0000256" key="1">
    <source>
        <dbReference type="SAM" id="Phobius"/>
    </source>
</evidence>
<keyword evidence="1" id="KW-1133">Transmembrane helix</keyword>
<dbReference type="EMBL" id="KB030668">
    <property type="protein sequence ID" value="ELK11818.1"/>
    <property type="molecule type" value="Genomic_DNA"/>
</dbReference>
<dbReference type="Proteomes" id="UP000010552">
    <property type="component" value="Unassembled WGS sequence"/>
</dbReference>
<proteinExistence type="predicted"/>
<keyword evidence="1" id="KW-0472">Membrane</keyword>
<name>L5KML6_PTEAL</name>